<dbReference type="PROSITE" id="PS50231">
    <property type="entry name" value="RICIN_B_LECTIN"/>
    <property type="match status" value="1"/>
</dbReference>
<dbReference type="InterPro" id="IPR016024">
    <property type="entry name" value="ARM-type_fold"/>
</dbReference>
<evidence type="ECO:0000259" key="8">
    <source>
        <dbReference type="Pfam" id="PF00652"/>
    </source>
</evidence>
<dbReference type="InterPro" id="IPR035992">
    <property type="entry name" value="Ricin_B-like_lectins"/>
</dbReference>
<reference evidence="9 10" key="1">
    <citation type="submission" date="2021-06" db="EMBL/GenBank/DDBJ databases">
        <authorList>
            <person name="Palmer J.M."/>
        </authorList>
    </citation>
    <scope>NUCLEOTIDE SEQUENCE [LARGE SCALE GENOMIC DNA]</scope>
    <source>
        <strain evidence="10">if_2019</strain>
        <tissue evidence="9">Muscle</tissue>
    </source>
</reference>
<organism evidence="9 10">
    <name type="scientific">Ilyodon furcidens</name>
    <name type="common">goldbreast splitfin</name>
    <dbReference type="NCBI Taxonomy" id="33524"/>
    <lineage>
        <taxon>Eukaryota</taxon>
        <taxon>Metazoa</taxon>
        <taxon>Chordata</taxon>
        <taxon>Craniata</taxon>
        <taxon>Vertebrata</taxon>
        <taxon>Euteleostomi</taxon>
        <taxon>Actinopterygii</taxon>
        <taxon>Neopterygii</taxon>
        <taxon>Teleostei</taxon>
        <taxon>Neoteleostei</taxon>
        <taxon>Acanthomorphata</taxon>
        <taxon>Ovalentaria</taxon>
        <taxon>Atherinomorphae</taxon>
        <taxon>Cyprinodontiformes</taxon>
        <taxon>Goodeidae</taxon>
        <taxon>Ilyodon</taxon>
    </lineage>
</organism>
<feature type="repeat" description="ARM" evidence="6">
    <location>
        <begin position="224"/>
        <end position="266"/>
    </location>
</feature>
<evidence type="ECO:0000256" key="3">
    <source>
        <dbReference type="ARBA" id="ARBA00022737"/>
    </source>
</evidence>
<keyword evidence="7" id="KW-0732">Signal</keyword>
<evidence type="ECO:0000256" key="1">
    <source>
        <dbReference type="ARBA" id="ARBA00004282"/>
    </source>
</evidence>
<dbReference type="SUPFAM" id="SSF48371">
    <property type="entry name" value="ARM repeat"/>
    <property type="match status" value="1"/>
</dbReference>
<feature type="domain" description="Ricin B lectin" evidence="8">
    <location>
        <begin position="20"/>
        <end position="119"/>
    </location>
</feature>
<evidence type="ECO:0000256" key="6">
    <source>
        <dbReference type="PROSITE-ProRule" id="PRU00259"/>
    </source>
</evidence>
<comment type="caution">
    <text evidence="9">The sequence shown here is derived from an EMBL/GenBank/DDBJ whole genome shotgun (WGS) entry which is preliminary data.</text>
</comment>
<feature type="signal peptide" evidence="7">
    <location>
        <begin position="1"/>
        <end position="20"/>
    </location>
</feature>
<evidence type="ECO:0000256" key="2">
    <source>
        <dbReference type="ARBA" id="ARBA00005462"/>
    </source>
</evidence>
<keyword evidence="4" id="KW-0130">Cell adhesion</keyword>
<keyword evidence="5" id="KW-0965">Cell junction</keyword>
<keyword evidence="3" id="KW-0677">Repeat</keyword>
<feature type="chain" id="PRO_5045570625" description="Ricin B lectin domain-containing protein" evidence="7">
    <location>
        <begin position="21"/>
        <end position="299"/>
    </location>
</feature>
<dbReference type="Gene3D" id="1.25.10.10">
    <property type="entry name" value="Leucine-rich Repeat Variant"/>
    <property type="match status" value="1"/>
</dbReference>
<dbReference type="PANTHER" id="PTHR10372">
    <property type="entry name" value="PLAKOPHILLIN-RELATED"/>
    <property type="match status" value="1"/>
</dbReference>
<comment type="subcellular location">
    <subcellularLocation>
        <location evidence="1">Cell junction</location>
    </subcellularLocation>
</comment>
<evidence type="ECO:0000256" key="4">
    <source>
        <dbReference type="ARBA" id="ARBA00022889"/>
    </source>
</evidence>
<name>A0ABV0UW89_9TELE</name>
<protein>
    <recommendedName>
        <fullName evidence="8">Ricin B lectin domain-containing protein</fullName>
    </recommendedName>
</protein>
<dbReference type="PANTHER" id="PTHR10372:SF1">
    <property type="entry name" value="PLAKOPHILIN-3"/>
    <property type="match status" value="1"/>
</dbReference>
<gene>
    <name evidence="9" type="ORF">ILYODFUR_029258</name>
</gene>
<evidence type="ECO:0000256" key="5">
    <source>
        <dbReference type="ARBA" id="ARBA00022949"/>
    </source>
</evidence>
<dbReference type="Proteomes" id="UP001482620">
    <property type="component" value="Unassembled WGS sequence"/>
</dbReference>
<dbReference type="PROSITE" id="PS50176">
    <property type="entry name" value="ARM_REPEAT"/>
    <property type="match status" value="2"/>
</dbReference>
<sequence length="299" mass="34471">MHDMLDTCIFLLLLVPGLWTFMIHNMEYGLCLEDSDDTGQVLLKKCNLDSQAQQWVWMNRDMLMCVATSRCLSAQQNYPVQTQSCQEPDVNAAELMWDCTSNRLASRNTSLLLSSDGQHVILTKHLKHFEWKSLDEGDICRTKLRLRRASENQDQFEDLEESAGEVKGMTDEQREYFRWLYRTEDLLVRLFSSDNLEVQRYTTAATRNLVYENADNKVALIEAGGLTSLVNILSQHDEELWKTITGVLWNLSSRDKLKERLAMEALPLLTEKILVPLCKSIPLNPSEREIFNNTTGCLR</sequence>
<accession>A0ABV0UW89</accession>
<dbReference type="Pfam" id="PF00652">
    <property type="entry name" value="Ricin_B_lectin"/>
    <property type="match status" value="1"/>
</dbReference>
<dbReference type="InterPro" id="IPR011989">
    <property type="entry name" value="ARM-like"/>
</dbReference>
<dbReference type="SUPFAM" id="SSF50370">
    <property type="entry name" value="Ricin B-like lectins"/>
    <property type="match status" value="1"/>
</dbReference>
<evidence type="ECO:0000313" key="9">
    <source>
        <dbReference type="EMBL" id="MEQ2249438.1"/>
    </source>
</evidence>
<dbReference type="Gene3D" id="2.80.10.50">
    <property type="match status" value="1"/>
</dbReference>
<dbReference type="InterPro" id="IPR000225">
    <property type="entry name" value="Armadillo"/>
</dbReference>
<feature type="repeat" description="ARM" evidence="6">
    <location>
        <begin position="182"/>
        <end position="224"/>
    </location>
</feature>
<dbReference type="CDD" id="cd23385">
    <property type="entry name" value="beta-trefoil_Ricin_MRC-like"/>
    <property type="match status" value="1"/>
</dbReference>
<dbReference type="InterPro" id="IPR028435">
    <property type="entry name" value="Plakophilin/d_Catenin"/>
</dbReference>
<evidence type="ECO:0000313" key="10">
    <source>
        <dbReference type="Proteomes" id="UP001482620"/>
    </source>
</evidence>
<proteinExistence type="inferred from homology"/>
<evidence type="ECO:0000256" key="7">
    <source>
        <dbReference type="SAM" id="SignalP"/>
    </source>
</evidence>
<dbReference type="InterPro" id="IPR000772">
    <property type="entry name" value="Ricin_B_lectin"/>
</dbReference>
<comment type="similarity">
    <text evidence="2">Belongs to the beta-catenin family.</text>
</comment>
<dbReference type="Pfam" id="PF00514">
    <property type="entry name" value="Arm"/>
    <property type="match status" value="1"/>
</dbReference>
<dbReference type="SMART" id="SM00185">
    <property type="entry name" value="ARM"/>
    <property type="match status" value="2"/>
</dbReference>
<keyword evidence="10" id="KW-1185">Reference proteome</keyword>
<dbReference type="EMBL" id="JAHRIQ010085231">
    <property type="protein sequence ID" value="MEQ2249438.1"/>
    <property type="molecule type" value="Genomic_DNA"/>
</dbReference>